<feature type="signal peptide" evidence="1">
    <location>
        <begin position="1"/>
        <end position="17"/>
    </location>
</feature>
<protein>
    <submittedName>
        <fullName evidence="2">Uncharacterized protein</fullName>
    </submittedName>
</protein>
<evidence type="ECO:0000313" key="3">
    <source>
        <dbReference type="Proteomes" id="UP001177023"/>
    </source>
</evidence>
<accession>A0AA36CH69</accession>
<dbReference type="Proteomes" id="UP001177023">
    <property type="component" value="Unassembled WGS sequence"/>
</dbReference>
<organism evidence="2 3">
    <name type="scientific">Mesorhabditis spiculigera</name>
    <dbReference type="NCBI Taxonomy" id="96644"/>
    <lineage>
        <taxon>Eukaryota</taxon>
        <taxon>Metazoa</taxon>
        <taxon>Ecdysozoa</taxon>
        <taxon>Nematoda</taxon>
        <taxon>Chromadorea</taxon>
        <taxon>Rhabditida</taxon>
        <taxon>Rhabditina</taxon>
        <taxon>Rhabditomorpha</taxon>
        <taxon>Rhabditoidea</taxon>
        <taxon>Rhabditidae</taxon>
        <taxon>Mesorhabditinae</taxon>
        <taxon>Mesorhabditis</taxon>
    </lineage>
</organism>
<name>A0AA36CH69_9BILA</name>
<dbReference type="AlphaFoldDB" id="A0AA36CH69"/>
<proteinExistence type="predicted"/>
<dbReference type="EMBL" id="CATQJA010001638">
    <property type="protein sequence ID" value="CAJ0568025.1"/>
    <property type="molecule type" value="Genomic_DNA"/>
</dbReference>
<feature type="chain" id="PRO_5041421427" evidence="1">
    <location>
        <begin position="18"/>
        <end position="82"/>
    </location>
</feature>
<keyword evidence="3" id="KW-1185">Reference proteome</keyword>
<gene>
    <name evidence="2" type="ORF">MSPICULIGERA_LOCUS6552</name>
</gene>
<feature type="non-terminal residue" evidence="2">
    <location>
        <position position="1"/>
    </location>
</feature>
<evidence type="ECO:0000313" key="2">
    <source>
        <dbReference type="EMBL" id="CAJ0568025.1"/>
    </source>
</evidence>
<comment type="caution">
    <text evidence="2">The sequence shown here is derived from an EMBL/GenBank/DDBJ whole genome shotgun (WGS) entry which is preliminary data.</text>
</comment>
<keyword evidence="1" id="KW-0732">Signal</keyword>
<sequence>MRLLLVLLTLLATVAHAFYPNIYAYRYMDGLRDYRNPAYAPRIRDSGEKMAVQGEAPSRTSDYKVKRFRPCFYSPIQCLIKK</sequence>
<evidence type="ECO:0000256" key="1">
    <source>
        <dbReference type="SAM" id="SignalP"/>
    </source>
</evidence>
<reference evidence="2" key="1">
    <citation type="submission" date="2023-06" db="EMBL/GenBank/DDBJ databases">
        <authorList>
            <person name="Delattre M."/>
        </authorList>
    </citation>
    <scope>NUCLEOTIDE SEQUENCE</scope>
    <source>
        <strain evidence="2">AF72</strain>
    </source>
</reference>